<reference evidence="2 3" key="1">
    <citation type="submission" date="2006-09" db="EMBL/GenBank/DDBJ databases">
        <authorList>
            <person name="Emerson D."/>
            <person name="Ferriera S."/>
            <person name="Johnson J."/>
            <person name="Kravitz S."/>
            <person name="Halpern A."/>
            <person name="Remington K."/>
            <person name="Beeson K."/>
            <person name="Tran B."/>
            <person name="Rogers Y.-H."/>
            <person name="Friedman R."/>
            <person name="Venter J.C."/>
        </authorList>
    </citation>
    <scope>NUCLEOTIDE SEQUENCE [LARGE SCALE GENOMIC DNA]</scope>
    <source>
        <strain evidence="2 3">PV-1</strain>
    </source>
</reference>
<dbReference type="Proteomes" id="UP000005297">
    <property type="component" value="Unassembled WGS sequence"/>
</dbReference>
<dbReference type="PANTHER" id="PTHR37844">
    <property type="entry name" value="SER/THR PROTEIN PHOSPHATASE SUPERFAMILY (AFU_ORTHOLOGUE AFUA_1G14840)"/>
    <property type="match status" value="1"/>
</dbReference>
<dbReference type="SUPFAM" id="SSF56300">
    <property type="entry name" value="Metallo-dependent phosphatases"/>
    <property type="match status" value="1"/>
</dbReference>
<dbReference type="eggNOG" id="COG1409">
    <property type="taxonomic scope" value="Bacteria"/>
</dbReference>
<dbReference type="GO" id="GO:0016787">
    <property type="term" value="F:hydrolase activity"/>
    <property type="evidence" value="ECO:0007669"/>
    <property type="project" value="InterPro"/>
</dbReference>
<proteinExistence type="predicted"/>
<dbReference type="PANTHER" id="PTHR37844:SF2">
    <property type="entry name" value="SER_THR PROTEIN PHOSPHATASE SUPERFAMILY (AFU_ORTHOLOGUE AFUA_1G14840)"/>
    <property type="match status" value="1"/>
</dbReference>
<comment type="caution">
    <text evidence="2">The sequence shown here is derived from an EMBL/GenBank/DDBJ whole genome shotgun (WGS) entry which is preliminary data.</text>
</comment>
<sequence length="241" mass="26848">MIRIRVLSDIHLEDGDFDVPDVEADVVVLAGDIGVGVEGILWAKESFDLPVVYVAGNHEYHDSVFTMDEHMAMMKAAVEGSNVRVLDNNSVVIGGVRFLGTTLWTGASQLLPCDQNIMMDWDVDDGYFSVDSLQRIHSQNVEWLERELSNSYGGKTVVISHHAPSLSSVHQKYDKHPQKDCYVTSLEWLMGDNIALWVHGHTHDSFDYAVMGTRVVCNPRGYSDCNGSENDAFDGMKVINI</sequence>
<accession>Q0EWP1</accession>
<evidence type="ECO:0000259" key="1">
    <source>
        <dbReference type="Pfam" id="PF00149"/>
    </source>
</evidence>
<keyword evidence="3" id="KW-1185">Reference proteome</keyword>
<dbReference type="InterPro" id="IPR029052">
    <property type="entry name" value="Metallo-depent_PP-like"/>
</dbReference>
<dbReference type="InParanoid" id="Q0EWP1"/>
<dbReference type="STRING" id="314344.AL013_02395"/>
<dbReference type="InterPro" id="IPR004843">
    <property type="entry name" value="Calcineurin-like_PHP"/>
</dbReference>
<dbReference type="Pfam" id="PF00149">
    <property type="entry name" value="Metallophos"/>
    <property type="match status" value="1"/>
</dbReference>
<evidence type="ECO:0000313" key="2">
    <source>
        <dbReference type="EMBL" id="EAU53748.1"/>
    </source>
</evidence>
<evidence type="ECO:0000313" key="3">
    <source>
        <dbReference type="Proteomes" id="UP000005297"/>
    </source>
</evidence>
<protein>
    <submittedName>
        <fullName evidence="2">Predicted calcineurin-like phosphoesterase</fullName>
    </submittedName>
</protein>
<dbReference type="AlphaFoldDB" id="Q0EWP1"/>
<name>Q0EWP1_9PROT</name>
<feature type="domain" description="Calcineurin-like phosphoesterase" evidence="1">
    <location>
        <begin position="3"/>
        <end position="204"/>
    </location>
</feature>
<gene>
    <name evidence="2" type="ORF">SPV1_06399</name>
</gene>
<dbReference type="HOGENOM" id="CLU_060372_3_0_0"/>
<organism evidence="2 3">
    <name type="scientific">Mariprofundus ferrooxydans PV-1</name>
    <dbReference type="NCBI Taxonomy" id="314345"/>
    <lineage>
        <taxon>Bacteria</taxon>
        <taxon>Pseudomonadati</taxon>
        <taxon>Pseudomonadota</taxon>
        <taxon>Candidatius Mariprofundia</taxon>
        <taxon>Mariprofundales</taxon>
        <taxon>Mariprofundaceae</taxon>
        <taxon>Mariprofundus</taxon>
    </lineage>
</organism>
<dbReference type="Gene3D" id="3.60.21.10">
    <property type="match status" value="1"/>
</dbReference>
<dbReference type="EMBL" id="AATS01000018">
    <property type="protein sequence ID" value="EAU53748.1"/>
    <property type="molecule type" value="Genomic_DNA"/>
</dbReference>